<feature type="transmembrane region" description="Helical" evidence="1">
    <location>
        <begin position="92"/>
        <end position="109"/>
    </location>
</feature>
<name>A0ABS6TFX8_9ENTE</name>
<keyword evidence="1" id="KW-1133">Transmembrane helix</keyword>
<evidence type="ECO:0000256" key="1">
    <source>
        <dbReference type="SAM" id="Phobius"/>
    </source>
</evidence>
<dbReference type="RefSeq" id="WP_218327008.1">
    <property type="nucleotide sequence ID" value="NZ_JAHUZB010000006.1"/>
</dbReference>
<keyword evidence="1" id="KW-0812">Transmembrane</keyword>
<evidence type="ECO:0008006" key="4">
    <source>
        <dbReference type="Google" id="ProtNLM"/>
    </source>
</evidence>
<dbReference type="Proteomes" id="UP000774130">
    <property type="component" value="Unassembled WGS sequence"/>
</dbReference>
<evidence type="ECO:0000313" key="3">
    <source>
        <dbReference type="Proteomes" id="UP000774130"/>
    </source>
</evidence>
<dbReference type="EMBL" id="JAHUZB010000006">
    <property type="protein sequence ID" value="MBV7391797.1"/>
    <property type="molecule type" value="Genomic_DNA"/>
</dbReference>
<reference evidence="2 3" key="1">
    <citation type="submission" date="2021-06" db="EMBL/GenBank/DDBJ databases">
        <title>Enterococcus alishanensis sp. nov., a novel lactic acid bacterium isolated from fresh coffee beans.</title>
        <authorList>
            <person name="Chen Y.-S."/>
        </authorList>
    </citation>
    <scope>NUCLEOTIDE SEQUENCE [LARGE SCALE GENOMIC DNA]</scope>
    <source>
        <strain evidence="2 3">ALS3</strain>
    </source>
</reference>
<gene>
    <name evidence="2" type="ORF">KUA55_14000</name>
</gene>
<feature type="transmembrane region" description="Helical" evidence="1">
    <location>
        <begin position="121"/>
        <end position="143"/>
    </location>
</feature>
<organism evidence="2 3">
    <name type="scientific">Enterococcus alishanensis</name>
    <dbReference type="NCBI Taxonomy" id="1303817"/>
    <lineage>
        <taxon>Bacteria</taxon>
        <taxon>Bacillati</taxon>
        <taxon>Bacillota</taxon>
        <taxon>Bacilli</taxon>
        <taxon>Lactobacillales</taxon>
        <taxon>Enterococcaceae</taxon>
        <taxon>Enterococcus</taxon>
    </lineage>
</organism>
<protein>
    <recommendedName>
        <fullName evidence="4">Glycosyl-4,4'-diaponeurosporenoate acyltransferase</fullName>
    </recommendedName>
</protein>
<feature type="transmembrane region" description="Helical" evidence="1">
    <location>
        <begin position="7"/>
        <end position="26"/>
    </location>
</feature>
<proteinExistence type="predicted"/>
<sequence>MKDQVMALLAFLGDWLLFIFPMYQGVLEITEQKKALRRFMKKGKKYPDISLWYWLLPPYKIFLERQRIKRILRDSIDSEKNFFVMQPFMNKATAWFFVAIAGLLNGIAATNDLLEQFKVELPWPLFILLILVLIVSGILQVIYRSSKRRQSQQLQKYQKGAK</sequence>
<comment type="caution">
    <text evidence="2">The sequence shown here is derived from an EMBL/GenBank/DDBJ whole genome shotgun (WGS) entry which is preliminary data.</text>
</comment>
<evidence type="ECO:0000313" key="2">
    <source>
        <dbReference type="EMBL" id="MBV7391797.1"/>
    </source>
</evidence>
<keyword evidence="1" id="KW-0472">Membrane</keyword>
<accession>A0ABS6TFX8</accession>
<keyword evidence="3" id="KW-1185">Reference proteome</keyword>